<evidence type="ECO:0000313" key="4">
    <source>
        <dbReference type="Proteomes" id="UP001180020"/>
    </source>
</evidence>
<feature type="domain" description="PCI" evidence="2">
    <location>
        <begin position="127"/>
        <end position="157"/>
    </location>
</feature>
<dbReference type="InterPro" id="IPR000717">
    <property type="entry name" value="PCI_dom"/>
</dbReference>
<feature type="region of interest" description="Disordered" evidence="1">
    <location>
        <begin position="1"/>
        <end position="50"/>
    </location>
</feature>
<proteinExistence type="predicted"/>
<reference evidence="3" key="2">
    <citation type="submission" date="2023-06" db="EMBL/GenBank/DDBJ databases">
        <authorList>
            <person name="Ma L."/>
            <person name="Liu K.-W."/>
            <person name="Li Z."/>
            <person name="Hsiao Y.-Y."/>
            <person name="Qi Y."/>
            <person name="Fu T."/>
            <person name="Tang G."/>
            <person name="Zhang D."/>
            <person name="Sun W.-H."/>
            <person name="Liu D.-K."/>
            <person name="Li Y."/>
            <person name="Chen G.-Z."/>
            <person name="Liu X.-D."/>
            <person name="Liao X.-Y."/>
            <person name="Jiang Y.-T."/>
            <person name="Yu X."/>
            <person name="Hao Y."/>
            <person name="Huang J."/>
            <person name="Zhao X.-W."/>
            <person name="Ke S."/>
            <person name="Chen Y.-Y."/>
            <person name="Wu W.-L."/>
            <person name="Hsu J.-L."/>
            <person name="Lin Y.-F."/>
            <person name="Huang M.-D."/>
            <person name="Li C.-Y."/>
            <person name="Huang L."/>
            <person name="Wang Z.-W."/>
            <person name="Zhao X."/>
            <person name="Zhong W.-Y."/>
            <person name="Peng D.-H."/>
            <person name="Ahmad S."/>
            <person name="Lan S."/>
            <person name="Zhang J.-S."/>
            <person name="Tsai W.-C."/>
            <person name="Van De Peer Y."/>
            <person name="Liu Z.-J."/>
        </authorList>
    </citation>
    <scope>NUCLEOTIDE SEQUENCE</scope>
    <source>
        <strain evidence="3">CP</strain>
        <tissue evidence="3">Leaves</tissue>
    </source>
</reference>
<dbReference type="EMBL" id="JAUJYO010000016">
    <property type="protein sequence ID" value="KAK1295091.1"/>
    <property type="molecule type" value="Genomic_DNA"/>
</dbReference>
<name>A0AAV9D2D4_ACOCL</name>
<protein>
    <submittedName>
        <fullName evidence="3">COP9 signalosome complex subunit 4</fullName>
    </submittedName>
</protein>
<dbReference type="Proteomes" id="UP001180020">
    <property type="component" value="Unassembled WGS sequence"/>
</dbReference>
<dbReference type="InterPro" id="IPR036388">
    <property type="entry name" value="WH-like_DNA-bd_sf"/>
</dbReference>
<evidence type="ECO:0000259" key="2">
    <source>
        <dbReference type="Pfam" id="PF01399"/>
    </source>
</evidence>
<sequence>MASSLFVSGHHHLLPRNPNPRNLLPLPPLGPDSARDRRPPGGPREEVPPVATGEVFLGLASFLLRDRGASPADRILMAPPPSDLGSPGSAVVEDPVEPGVVWEQAPEDVEAEKERRAVTSPGFSFSAAAEKIASRMIYEDRMRGSIDQVEAIIHFEDNTEELQQLYHQIVSLFQAPNDILDGTTNKGLTVPDTSLKRQTLDILFSTMFNLFFYWMAENPGDMIYTL</sequence>
<keyword evidence="4" id="KW-1185">Reference proteome</keyword>
<organism evidence="3 4">
    <name type="scientific">Acorus calamus</name>
    <name type="common">Sweet flag</name>
    <dbReference type="NCBI Taxonomy" id="4465"/>
    <lineage>
        <taxon>Eukaryota</taxon>
        <taxon>Viridiplantae</taxon>
        <taxon>Streptophyta</taxon>
        <taxon>Embryophyta</taxon>
        <taxon>Tracheophyta</taxon>
        <taxon>Spermatophyta</taxon>
        <taxon>Magnoliopsida</taxon>
        <taxon>Liliopsida</taxon>
        <taxon>Acoraceae</taxon>
        <taxon>Acorus</taxon>
    </lineage>
</organism>
<dbReference type="Gene3D" id="1.10.10.10">
    <property type="entry name" value="Winged helix-like DNA-binding domain superfamily/Winged helix DNA-binding domain"/>
    <property type="match status" value="1"/>
</dbReference>
<feature type="compositionally biased region" description="Basic and acidic residues" evidence="1">
    <location>
        <begin position="33"/>
        <end position="47"/>
    </location>
</feature>
<accession>A0AAV9D2D4</accession>
<evidence type="ECO:0000313" key="3">
    <source>
        <dbReference type="EMBL" id="KAK1295091.1"/>
    </source>
</evidence>
<feature type="compositionally biased region" description="Low complexity" evidence="1">
    <location>
        <begin position="15"/>
        <end position="24"/>
    </location>
</feature>
<reference evidence="3" key="1">
    <citation type="journal article" date="2023" name="Nat. Commun.">
        <title>Diploid and tetraploid genomes of Acorus and the evolution of monocots.</title>
        <authorList>
            <person name="Ma L."/>
            <person name="Liu K.W."/>
            <person name="Li Z."/>
            <person name="Hsiao Y.Y."/>
            <person name="Qi Y."/>
            <person name="Fu T."/>
            <person name="Tang G.D."/>
            <person name="Zhang D."/>
            <person name="Sun W.H."/>
            <person name="Liu D.K."/>
            <person name="Li Y."/>
            <person name="Chen G.Z."/>
            <person name="Liu X.D."/>
            <person name="Liao X.Y."/>
            <person name="Jiang Y.T."/>
            <person name="Yu X."/>
            <person name="Hao Y."/>
            <person name="Huang J."/>
            <person name="Zhao X.W."/>
            <person name="Ke S."/>
            <person name="Chen Y.Y."/>
            <person name="Wu W.L."/>
            <person name="Hsu J.L."/>
            <person name="Lin Y.F."/>
            <person name="Huang M.D."/>
            <person name="Li C.Y."/>
            <person name="Huang L."/>
            <person name="Wang Z.W."/>
            <person name="Zhao X."/>
            <person name="Zhong W.Y."/>
            <person name="Peng D.H."/>
            <person name="Ahmad S."/>
            <person name="Lan S."/>
            <person name="Zhang J.S."/>
            <person name="Tsai W.C."/>
            <person name="Van de Peer Y."/>
            <person name="Liu Z.J."/>
        </authorList>
    </citation>
    <scope>NUCLEOTIDE SEQUENCE</scope>
    <source>
        <strain evidence="3">CP</strain>
    </source>
</reference>
<gene>
    <name evidence="3" type="primary">CSN4</name>
    <name evidence="3" type="ORF">QJS10_CPA16g00484</name>
</gene>
<dbReference type="AlphaFoldDB" id="A0AAV9D2D4"/>
<comment type="caution">
    <text evidence="3">The sequence shown here is derived from an EMBL/GenBank/DDBJ whole genome shotgun (WGS) entry which is preliminary data.</text>
</comment>
<evidence type="ECO:0000256" key="1">
    <source>
        <dbReference type="SAM" id="MobiDB-lite"/>
    </source>
</evidence>
<dbReference type="Pfam" id="PF01399">
    <property type="entry name" value="PCI"/>
    <property type="match status" value="1"/>
</dbReference>